<dbReference type="Pfam" id="PF02770">
    <property type="entry name" value="Acyl-CoA_dh_M"/>
    <property type="match status" value="1"/>
</dbReference>
<evidence type="ECO:0000256" key="7">
    <source>
        <dbReference type="RuleBase" id="RU362125"/>
    </source>
</evidence>
<dbReference type="InterPro" id="IPR050741">
    <property type="entry name" value="Acyl-CoA_dehydrogenase"/>
</dbReference>
<dbReference type="InterPro" id="IPR013786">
    <property type="entry name" value="AcylCoA_DH/ox_N"/>
</dbReference>
<keyword evidence="12" id="KW-1185">Reference proteome</keyword>
<evidence type="ECO:0000256" key="1">
    <source>
        <dbReference type="ARBA" id="ARBA00001974"/>
    </source>
</evidence>
<sequence length="404" mass="45305">MNFDYSEKVKAYQQKLYDFMEEYIYPNEIVYEEQLNAQESRWAGVPPIMEELKTKAKEEGLWNLFLPDDTYGAGLTNSEYAPLCEIMGRSLLAPEVFNCNAPDTGNMEVLTRYGTDEQKDRWLQPLLKGEIRSCFSMTEPDVASSDATNVEARIERDGDEYVINGRKWWSSGAGDPRCEIAIFMGKTDPEAARHEQQSMILVPLDTAGVSIKRMLPVFGYDHAPHGHGEIDFENVRVPASNILLGEGKGFAIAQGRLGPGRIHHCMRLIGAAERALEELCKRVQSRVAFHKPLAEQGVVREWIADSRIELEQARLLTLKAAYMMDTVGNKAAKSEIAMIKVVAPSMALRVIDRAIQAHGAAGVSDDFTLAAQWANSRTLRLADGPDEVHRRQIAKLELSKYKEE</sequence>
<evidence type="ECO:0000256" key="6">
    <source>
        <dbReference type="ARBA" id="ARBA00023002"/>
    </source>
</evidence>
<evidence type="ECO:0000313" key="11">
    <source>
        <dbReference type="EMBL" id="MFC7322812.1"/>
    </source>
</evidence>
<dbReference type="PANTHER" id="PTHR48083">
    <property type="entry name" value="MEDIUM-CHAIN SPECIFIC ACYL-COA DEHYDROGENASE, MITOCHONDRIAL-RELATED"/>
    <property type="match status" value="1"/>
</dbReference>
<proteinExistence type="inferred from homology"/>
<reference evidence="12" key="1">
    <citation type="journal article" date="2019" name="Int. J. Syst. Evol. Microbiol.">
        <title>The Global Catalogue of Microorganisms (GCM) 10K type strain sequencing project: providing services to taxonomists for standard genome sequencing and annotation.</title>
        <authorList>
            <consortium name="The Broad Institute Genomics Platform"/>
            <consortium name="The Broad Institute Genome Sequencing Center for Infectious Disease"/>
            <person name="Wu L."/>
            <person name="Ma J."/>
        </authorList>
    </citation>
    <scope>NUCLEOTIDE SEQUENCE [LARGE SCALE GENOMIC DNA]</scope>
    <source>
        <strain evidence="12">CCUG 73951</strain>
    </source>
</reference>
<comment type="subunit">
    <text evidence="3">Homodimer.</text>
</comment>
<dbReference type="InterPro" id="IPR006091">
    <property type="entry name" value="Acyl-CoA_Oxase/DH_mid-dom"/>
</dbReference>
<dbReference type="Pfam" id="PF00441">
    <property type="entry name" value="Acyl-CoA_dh_1"/>
    <property type="match status" value="1"/>
</dbReference>
<dbReference type="CDD" id="cd01155">
    <property type="entry name" value="ACAD_FadE2"/>
    <property type="match status" value="1"/>
</dbReference>
<evidence type="ECO:0000259" key="9">
    <source>
        <dbReference type="Pfam" id="PF02770"/>
    </source>
</evidence>
<dbReference type="InterPro" id="IPR037069">
    <property type="entry name" value="AcylCoA_DH/ox_N_sf"/>
</dbReference>
<dbReference type="InterPro" id="IPR009075">
    <property type="entry name" value="AcylCo_DH/oxidase_C"/>
</dbReference>
<dbReference type="Proteomes" id="UP001596494">
    <property type="component" value="Unassembled WGS sequence"/>
</dbReference>
<gene>
    <name evidence="11" type="ORF">ACFQMN_18255</name>
</gene>
<feature type="domain" description="Acyl-CoA oxidase/dehydrogenase middle" evidence="9">
    <location>
        <begin position="134"/>
        <end position="235"/>
    </location>
</feature>
<dbReference type="EMBL" id="JBHTBY010000017">
    <property type="protein sequence ID" value="MFC7322812.1"/>
    <property type="molecule type" value="Genomic_DNA"/>
</dbReference>
<dbReference type="Gene3D" id="2.40.110.10">
    <property type="entry name" value="Butyryl-CoA Dehydrogenase, subunit A, domain 2"/>
    <property type="match status" value="1"/>
</dbReference>
<evidence type="ECO:0000256" key="2">
    <source>
        <dbReference type="ARBA" id="ARBA00009347"/>
    </source>
</evidence>
<organism evidence="11 12">
    <name type="scientific">Halobacillus campisalis</name>
    <dbReference type="NCBI Taxonomy" id="435909"/>
    <lineage>
        <taxon>Bacteria</taxon>
        <taxon>Bacillati</taxon>
        <taxon>Bacillota</taxon>
        <taxon>Bacilli</taxon>
        <taxon>Bacillales</taxon>
        <taxon>Bacillaceae</taxon>
        <taxon>Halobacillus</taxon>
    </lineage>
</organism>
<dbReference type="InterPro" id="IPR036250">
    <property type="entry name" value="AcylCo_DH-like_C"/>
</dbReference>
<accession>A0ABW2KAH5</accession>
<evidence type="ECO:0000259" key="8">
    <source>
        <dbReference type="Pfam" id="PF00441"/>
    </source>
</evidence>
<evidence type="ECO:0000256" key="3">
    <source>
        <dbReference type="ARBA" id="ARBA00011738"/>
    </source>
</evidence>
<dbReference type="Gene3D" id="1.20.140.10">
    <property type="entry name" value="Butyryl-CoA Dehydrogenase, subunit A, domain 3"/>
    <property type="match status" value="1"/>
</dbReference>
<keyword evidence="4 7" id="KW-0285">Flavoprotein</keyword>
<dbReference type="Pfam" id="PF02771">
    <property type="entry name" value="Acyl-CoA_dh_N"/>
    <property type="match status" value="1"/>
</dbReference>
<dbReference type="SUPFAM" id="SSF56645">
    <property type="entry name" value="Acyl-CoA dehydrogenase NM domain-like"/>
    <property type="match status" value="1"/>
</dbReference>
<comment type="caution">
    <text evidence="11">The sequence shown here is derived from an EMBL/GenBank/DDBJ whole genome shotgun (WGS) entry which is preliminary data.</text>
</comment>
<protein>
    <submittedName>
        <fullName evidence="11">Acyl-CoA dehydrogenase</fullName>
    </submittedName>
</protein>
<keyword evidence="5 7" id="KW-0274">FAD</keyword>
<dbReference type="SUPFAM" id="SSF47203">
    <property type="entry name" value="Acyl-CoA dehydrogenase C-terminal domain-like"/>
    <property type="match status" value="1"/>
</dbReference>
<dbReference type="PANTHER" id="PTHR48083:SF13">
    <property type="entry name" value="ACYL-COA DEHYDROGENASE FAMILY MEMBER 11"/>
    <property type="match status" value="1"/>
</dbReference>
<keyword evidence="6 7" id="KW-0560">Oxidoreductase</keyword>
<dbReference type="RefSeq" id="WP_289215173.1">
    <property type="nucleotide sequence ID" value="NZ_JAPVRC010000002.1"/>
</dbReference>
<feature type="domain" description="Acyl-CoA dehydrogenase/oxidase C-terminal" evidence="8">
    <location>
        <begin position="247"/>
        <end position="395"/>
    </location>
</feature>
<evidence type="ECO:0000259" key="10">
    <source>
        <dbReference type="Pfam" id="PF02771"/>
    </source>
</evidence>
<evidence type="ECO:0000256" key="5">
    <source>
        <dbReference type="ARBA" id="ARBA00022827"/>
    </source>
</evidence>
<feature type="domain" description="Acyl-CoA dehydrogenase/oxidase N-terminal" evidence="10">
    <location>
        <begin position="7"/>
        <end position="130"/>
    </location>
</feature>
<evidence type="ECO:0000256" key="4">
    <source>
        <dbReference type="ARBA" id="ARBA00022630"/>
    </source>
</evidence>
<evidence type="ECO:0000313" key="12">
    <source>
        <dbReference type="Proteomes" id="UP001596494"/>
    </source>
</evidence>
<dbReference type="InterPro" id="IPR009100">
    <property type="entry name" value="AcylCoA_DH/oxidase_NM_dom_sf"/>
</dbReference>
<dbReference type="InterPro" id="IPR046373">
    <property type="entry name" value="Acyl-CoA_Oxase/DH_mid-dom_sf"/>
</dbReference>
<comment type="cofactor">
    <cofactor evidence="1 7">
        <name>FAD</name>
        <dbReference type="ChEBI" id="CHEBI:57692"/>
    </cofactor>
</comment>
<dbReference type="Gene3D" id="1.10.540.10">
    <property type="entry name" value="Acyl-CoA dehydrogenase/oxidase, N-terminal domain"/>
    <property type="match status" value="1"/>
</dbReference>
<name>A0ABW2KAH5_9BACI</name>
<comment type="similarity">
    <text evidence="2 7">Belongs to the acyl-CoA dehydrogenase family.</text>
</comment>